<name>A0A1I0PFR3_9EURY</name>
<reference evidence="2 3" key="1">
    <citation type="submission" date="2016-10" db="EMBL/GenBank/DDBJ databases">
        <authorList>
            <person name="de Groot N.N."/>
        </authorList>
    </citation>
    <scope>NUCLEOTIDE SEQUENCE [LARGE SCALE GENOMIC DNA]</scope>
    <source>
        <strain evidence="2 3">CGMCC 1.5337</strain>
    </source>
</reference>
<dbReference type="PANTHER" id="PTHR43130">
    <property type="entry name" value="ARAC-FAMILY TRANSCRIPTIONAL REGULATOR"/>
    <property type="match status" value="1"/>
</dbReference>
<dbReference type="InterPro" id="IPR052158">
    <property type="entry name" value="INH-QAR"/>
</dbReference>
<dbReference type="Proteomes" id="UP000198518">
    <property type="component" value="Unassembled WGS sequence"/>
</dbReference>
<keyword evidence="3" id="KW-1185">Reference proteome</keyword>
<sequence length="197" mass="20974">MTIKIATIVFEGFDELDAVAPYEVFQTAAEMGADLDVSMRTLVPDEGVTARHGLTVEPDDVLLGTPDLVVVPGGGWNDRESRGVWSEVENGTLPERLDTLHEGGATIASVCTGAMLLADAGLLDGRPATTHESAKDDLREDYPDVDVRDDRFVDDGTILTAGGVTAGIDLALHVVERECSPGIAEQVADEIEYDSGY</sequence>
<dbReference type="Pfam" id="PF01965">
    <property type="entry name" value="DJ-1_PfpI"/>
    <property type="match status" value="1"/>
</dbReference>
<evidence type="ECO:0000313" key="3">
    <source>
        <dbReference type="Proteomes" id="UP000198518"/>
    </source>
</evidence>
<protein>
    <submittedName>
        <fullName evidence="2">DJ-1/PfpI family protein</fullName>
    </submittedName>
</protein>
<dbReference type="STRING" id="355548.SAMN04487945_1662"/>
<dbReference type="PANTHER" id="PTHR43130:SF3">
    <property type="entry name" value="HTH-TYPE TRANSCRIPTIONAL REGULATOR RV1931C"/>
    <property type="match status" value="1"/>
</dbReference>
<dbReference type="RefSeq" id="WP_394327257.1">
    <property type="nucleotide sequence ID" value="NZ_FOJA01000001.1"/>
</dbReference>
<dbReference type="Gene3D" id="3.40.50.880">
    <property type="match status" value="1"/>
</dbReference>
<dbReference type="SUPFAM" id="SSF52317">
    <property type="entry name" value="Class I glutamine amidotransferase-like"/>
    <property type="match status" value="1"/>
</dbReference>
<dbReference type="InterPro" id="IPR002818">
    <property type="entry name" value="DJ-1/PfpI"/>
</dbReference>
<evidence type="ECO:0000259" key="1">
    <source>
        <dbReference type="Pfam" id="PF01965"/>
    </source>
</evidence>
<proteinExistence type="predicted"/>
<organism evidence="2 3">
    <name type="scientific">Halobacterium jilantaiense</name>
    <dbReference type="NCBI Taxonomy" id="355548"/>
    <lineage>
        <taxon>Archaea</taxon>
        <taxon>Methanobacteriati</taxon>
        <taxon>Methanobacteriota</taxon>
        <taxon>Stenosarchaea group</taxon>
        <taxon>Halobacteria</taxon>
        <taxon>Halobacteriales</taxon>
        <taxon>Halobacteriaceae</taxon>
        <taxon>Halobacterium</taxon>
    </lineage>
</organism>
<evidence type="ECO:0000313" key="2">
    <source>
        <dbReference type="EMBL" id="SEW13285.1"/>
    </source>
</evidence>
<dbReference type="AlphaFoldDB" id="A0A1I0PFR3"/>
<gene>
    <name evidence="2" type="ORF">SAMN04487945_1662</name>
</gene>
<feature type="domain" description="DJ-1/PfpI" evidence="1">
    <location>
        <begin position="4"/>
        <end position="176"/>
    </location>
</feature>
<dbReference type="InterPro" id="IPR029062">
    <property type="entry name" value="Class_I_gatase-like"/>
</dbReference>
<dbReference type="EMBL" id="FOJA01000001">
    <property type="protein sequence ID" value="SEW13285.1"/>
    <property type="molecule type" value="Genomic_DNA"/>
</dbReference>
<accession>A0A1I0PFR3</accession>
<dbReference type="CDD" id="cd03139">
    <property type="entry name" value="GATase1_PfpI_2"/>
    <property type="match status" value="1"/>
</dbReference>